<dbReference type="Pfam" id="PF01694">
    <property type="entry name" value="Rhomboid"/>
    <property type="match status" value="1"/>
</dbReference>
<dbReference type="EMBL" id="RQVQ01000014">
    <property type="protein sequence ID" value="RRJ90894.1"/>
    <property type="molecule type" value="Genomic_DNA"/>
</dbReference>
<evidence type="ECO:0000256" key="2">
    <source>
        <dbReference type="ARBA" id="ARBA00022692"/>
    </source>
</evidence>
<organism evidence="7 8">
    <name type="scientific">Paenimyroides tangerinum</name>
    <dbReference type="NCBI Taxonomy" id="2488728"/>
    <lineage>
        <taxon>Bacteria</taxon>
        <taxon>Pseudomonadati</taxon>
        <taxon>Bacteroidota</taxon>
        <taxon>Flavobacteriia</taxon>
        <taxon>Flavobacteriales</taxon>
        <taxon>Flavobacteriaceae</taxon>
        <taxon>Paenimyroides</taxon>
    </lineage>
</organism>
<dbReference type="AlphaFoldDB" id="A0A3P3W868"/>
<keyword evidence="3 5" id="KW-1133">Transmembrane helix</keyword>
<dbReference type="SUPFAM" id="SSF144091">
    <property type="entry name" value="Rhomboid-like"/>
    <property type="match status" value="1"/>
</dbReference>
<feature type="transmembrane region" description="Helical" evidence="5">
    <location>
        <begin position="113"/>
        <end position="131"/>
    </location>
</feature>
<dbReference type="InterPro" id="IPR050925">
    <property type="entry name" value="Rhomboid_protease_S54"/>
</dbReference>
<gene>
    <name evidence="7" type="ORF">EG240_07665</name>
</gene>
<sequence length="272" mass="32173">MQEKKFEFTTNVILIPFLFLLGMWSVYYLNWRYFLELNEFGIYPRTLEGLRGVLFSPFLHGSISHISNNSIAIIVLLSILYFFYKEDFWKVLLFGWLFSGLGTWLIGRESFHIGASGIIYVLTSFIFFAGMRTKYFRLMALSFFVVLIYGGSIWYLFPDVEEGISWEGHLAGFLTGIVLAFTLEKRQYEPIYKYDWQHPDFDASEDKFMKHFDENGNFNPKPKNYIELNKPKRSISYLEYSMIYSGKVTYEFNSYSCNFELQIESPYLEFLP</sequence>
<evidence type="ECO:0000256" key="1">
    <source>
        <dbReference type="ARBA" id="ARBA00004141"/>
    </source>
</evidence>
<evidence type="ECO:0000259" key="6">
    <source>
        <dbReference type="Pfam" id="PF01694"/>
    </source>
</evidence>
<accession>A0A3P3W868</accession>
<keyword evidence="8" id="KW-1185">Reference proteome</keyword>
<name>A0A3P3W868_9FLAO</name>
<reference evidence="7 8" key="1">
    <citation type="submission" date="2018-11" db="EMBL/GenBank/DDBJ databases">
        <title>Flavobacterium sp. nov., YIM 102701-2 draft genome.</title>
        <authorList>
            <person name="Li G."/>
            <person name="Jiang Y."/>
        </authorList>
    </citation>
    <scope>NUCLEOTIDE SEQUENCE [LARGE SCALE GENOMIC DNA]</scope>
    <source>
        <strain evidence="7 8">YIM 102701-2</strain>
    </source>
</reference>
<dbReference type="InterPro" id="IPR035952">
    <property type="entry name" value="Rhomboid-like_sf"/>
</dbReference>
<evidence type="ECO:0000256" key="3">
    <source>
        <dbReference type="ARBA" id="ARBA00022989"/>
    </source>
</evidence>
<feature type="transmembrane region" description="Helical" evidence="5">
    <location>
        <begin position="163"/>
        <end position="183"/>
    </location>
</feature>
<evidence type="ECO:0000313" key="8">
    <source>
        <dbReference type="Proteomes" id="UP000275719"/>
    </source>
</evidence>
<dbReference type="GO" id="GO:0006508">
    <property type="term" value="P:proteolysis"/>
    <property type="evidence" value="ECO:0007669"/>
    <property type="project" value="UniProtKB-KW"/>
</dbReference>
<feature type="transmembrane region" description="Helical" evidence="5">
    <location>
        <begin position="138"/>
        <end position="157"/>
    </location>
</feature>
<dbReference type="PANTHER" id="PTHR43731:SF9">
    <property type="entry name" value="SLR1461 PROTEIN"/>
    <property type="match status" value="1"/>
</dbReference>
<dbReference type="Proteomes" id="UP000275719">
    <property type="component" value="Unassembled WGS sequence"/>
</dbReference>
<feature type="transmembrane region" description="Helical" evidence="5">
    <location>
        <begin position="12"/>
        <end position="29"/>
    </location>
</feature>
<dbReference type="OrthoDB" id="465874at2"/>
<dbReference type="RefSeq" id="WP_125018808.1">
    <property type="nucleotide sequence ID" value="NZ_RQVQ01000014.1"/>
</dbReference>
<comment type="subcellular location">
    <subcellularLocation>
        <location evidence="1">Membrane</location>
        <topology evidence="1">Multi-pass membrane protein</topology>
    </subcellularLocation>
</comment>
<dbReference type="Gene3D" id="1.20.1540.10">
    <property type="entry name" value="Rhomboid-like"/>
    <property type="match status" value="1"/>
</dbReference>
<keyword evidence="7" id="KW-0645">Protease</keyword>
<keyword evidence="4 5" id="KW-0472">Membrane</keyword>
<feature type="transmembrane region" description="Helical" evidence="5">
    <location>
        <begin position="66"/>
        <end position="84"/>
    </location>
</feature>
<keyword evidence="2 5" id="KW-0812">Transmembrane</keyword>
<keyword evidence="7" id="KW-0378">Hydrolase</keyword>
<evidence type="ECO:0000256" key="5">
    <source>
        <dbReference type="SAM" id="Phobius"/>
    </source>
</evidence>
<dbReference type="PANTHER" id="PTHR43731">
    <property type="entry name" value="RHOMBOID PROTEASE"/>
    <property type="match status" value="1"/>
</dbReference>
<evidence type="ECO:0000313" key="7">
    <source>
        <dbReference type="EMBL" id="RRJ90894.1"/>
    </source>
</evidence>
<protein>
    <submittedName>
        <fullName evidence="7">Rhomboid family intramembrane serine protease</fullName>
    </submittedName>
</protein>
<feature type="transmembrane region" description="Helical" evidence="5">
    <location>
        <begin position="91"/>
        <end position="107"/>
    </location>
</feature>
<proteinExistence type="predicted"/>
<comment type="caution">
    <text evidence="7">The sequence shown here is derived from an EMBL/GenBank/DDBJ whole genome shotgun (WGS) entry which is preliminary data.</text>
</comment>
<dbReference type="GO" id="GO:0004252">
    <property type="term" value="F:serine-type endopeptidase activity"/>
    <property type="evidence" value="ECO:0007669"/>
    <property type="project" value="InterPro"/>
</dbReference>
<feature type="domain" description="Peptidase S54 rhomboid" evidence="6">
    <location>
        <begin position="53"/>
        <end position="183"/>
    </location>
</feature>
<evidence type="ECO:0000256" key="4">
    <source>
        <dbReference type="ARBA" id="ARBA00023136"/>
    </source>
</evidence>
<dbReference type="InterPro" id="IPR022764">
    <property type="entry name" value="Peptidase_S54_rhomboid_dom"/>
</dbReference>
<dbReference type="GO" id="GO:0016020">
    <property type="term" value="C:membrane"/>
    <property type="evidence" value="ECO:0007669"/>
    <property type="project" value="UniProtKB-SubCell"/>
</dbReference>